<keyword evidence="2 4" id="KW-0697">Rotamase</keyword>
<dbReference type="GO" id="GO:0006457">
    <property type="term" value="P:protein folding"/>
    <property type="evidence" value="ECO:0007669"/>
    <property type="project" value="InterPro"/>
</dbReference>
<name>A0A839HGX7_9BURK</name>
<keyword evidence="7" id="KW-1185">Reference proteome</keyword>
<proteinExistence type="inferred from homology"/>
<dbReference type="SUPFAM" id="SSF50891">
    <property type="entry name" value="Cyclophilin-like"/>
    <property type="match status" value="1"/>
</dbReference>
<dbReference type="Proteomes" id="UP000586093">
    <property type="component" value="Unassembled WGS sequence"/>
</dbReference>
<dbReference type="EMBL" id="JACIVI010000001">
    <property type="protein sequence ID" value="MBB1161365.1"/>
    <property type="molecule type" value="Genomic_DNA"/>
</dbReference>
<dbReference type="PROSITE" id="PS50072">
    <property type="entry name" value="CSA_PPIASE_2"/>
    <property type="match status" value="1"/>
</dbReference>
<comment type="function">
    <text evidence="4">PPIases accelerate the folding of proteins. It catalyzes the cis-trans isomerization of proline imidic peptide bonds in oligopeptides.</text>
</comment>
<feature type="chain" id="PRO_5033114183" description="Peptidyl-prolyl cis-trans isomerase" evidence="4">
    <location>
        <begin position="35"/>
        <end position="203"/>
    </location>
</feature>
<dbReference type="PRINTS" id="PR00153">
    <property type="entry name" value="CSAPPISMRASE"/>
</dbReference>
<comment type="caution">
    <text evidence="6">The sequence shown here is derived from an EMBL/GenBank/DDBJ whole genome shotgun (WGS) entry which is preliminary data.</text>
</comment>
<evidence type="ECO:0000256" key="3">
    <source>
        <dbReference type="ARBA" id="ARBA00023235"/>
    </source>
</evidence>
<dbReference type="InterPro" id="IPR029000">
    <property type="entry name" value="Cyclophilin-like_dom_sf"/>
</dbReference>
<evidence type="ECO:0000256" key="2">
    <source>
        <dbReference type="ARBA" id="ARBA00023110"/>
    </source>
</evidence>
<reference evidence="6 7" key="1">
    <citation type="submission" date="2020-08" db="EMBL/GenBank/DDBJ databases">
        <title>Aquariorum lacteus gen. nov., sp. nov., a new member of the family Comamonadaceae, isolated from freshwater aquarium.</title>
        <authorList>
            <person name="Chun S.-J."/>
        </authorList>
    </citation>
    <scope>NUCLEOTIDE SEQUENCE [LARGE SCALE GENOMIC DNA]</scope>
    <source>
        <strain evidence="6 7">SJAQ100</strain>
    </source>
</reference>
<dbReference type="InterPro" id="IPR020892">
    <property type="entry name" value="Cyclophilin-type_PPIase_CS"/>
</dbReference>
<evidence type="ECO:0000313" key="6">
    <source>
        <dbReference type="EMBL" id="MBB1161365.1"/>
    </source>
</evidence>
<feature type="signal peptide" evidence="4">
    <location>
        <begin position="1"/>
        <end position="34"/>
    </location>
</feature>
<dbReference type="InterPro" id="IPR044665">
    <property type="entry name" value="E_coli_cyclophilin_A-like"/>
</dbReference>
<accession>A0A839HGX7</accession>
<dbReference type="AlphaFoldDB" id="A0A839HGX7"/>
<keyword evidence="4" id="KW-0732">Signal</keyword>
<protein>
    <recommendedName>
        <fullName evidence="4">Peptidyl-prolyl cis-trans isomerase</fullName>
        <shortName evidence="4">PPIase</shortName>
        <ecNumber evidence="4">5.2.1.8</ecNumber>
    </recommendedName>
</protein>
<dbReference type="Gene3D" id="2.40.100.10">
    <property type="entry name" value="Cyclophilin-like"/>
    <property type="match status" value="1"/>
</dbReference>
<keyword evidence="3 4" id="KW-0413">Isomerase</keyword>
<evidence type="ECO:0000256" key="1">
    <source>
        <dbReference type="ARBA" id="ARBA00007365"/>
    </source>
</evidence>
<comment type="catalytic activity">
    <reaction evidence="4">
        <text>[protein]-peptidylproline (omega=180) = [protein]-peptidylproline (omega=0)</text>
        <dbReference type="Rhea" id="RHEA:16237"/>
        <dbReference type="Rhea" id="RHEA-COMP:10747"/>
        <dbReference type="Rhea" id="RHEA-COMP:10748"/>
        <dbReference type="ChEBI" id="CHEBI:83833"/>
        <dbReference type="ChEBI" id="CHEBI:83834"/>
        <dbReference type="EC" id="5.2.1.8"/>
    </reaction>
</comment>
<sequence length="203" mass="21959">MHPSSLPPRPLRRRHAIRLAMLLPLLTGLGAAVAAEPADTKVRLSTSMGDIVIQLEPAKAPKTVENFLQYVKDGHYSGTVFHRVIDGFMIQGGGMDAKMAEKPTRAPIPIESDNGLGNTRGTVAMARTPDPNSATAQFFINVGNNFFLDKASSRDGYGYTVFGKVVSGMEVVDRIRVVPTGNKGPHQNVPLTPIEIKKATLER</sequence>
<comment type="similarity">
    <text evidence="1 4">Belongs to the cyclophilin-type PPIase family.</text>
</comment>
<evidence type="ECO:0000313" key="7">
    <source>
        <dbReference type="Proteomes" id="UP000586093"/>
    </source>
</evidence>
<evidence type="ECO:0000256" key="4">
    <source>
        <dbReference type="RuleBase" id="RU363019"/>
    </source>
</evidence>
<dbReference type="Pfam" id="PF00160">
    <property type="entry name" value="Pro_isomerase"/>
    <property type="match status" value="1"/>
</dbReference>
<dbReference type="InterPro" id="IPR002130">
    <property type="entry name" value="Cyclophilin-type_PPIase_dom"/>
</dbReference>
<dbReference type="CDD" id="cd01920">
    <property type="entry name" value="cyclophilin_EcCYP_like"/>
    <property type="match status" value="1"/>
</dbReference>
<dbReference type="PANTHER" id="PTHR43246">
    <property type="entry name" value="PEPTIDYL-PROLYL CIS-TRANS ISOMERASE CYP38, CHLOROPLASTIC"/>
    <property type="match status" value="1"/>
</dbReference>
<feature type="domain" description="PPIase cyclophilin-type" evidence="5">
    <location>
        <begin position="45"/>
        <end position="201"/>
    </location>
</feature>
<dbReference type="EC" id="5.2.1.8" evidence="4"/>
<dbReference type="GO" id="GO:0003755">
    <property type="term" value="F:peptidyl-prolyl cis-trans isomerase activity"/>
    <property type="evidence" value="ECO:0007669"/>
    <property type="project" value="UniProtKB-UniRule"/>
</dbReference>
<organism evidence="6 7">
    <name type="scientific">Aquariibacter albus</name>
    <dbReference type="NCBI Taxonomy" id="2759899"/>
    <lineage>
        <taxon>Bacteria</taxon>
        <taxon>Pseudomonadati</taxon>
        <taxon>Pseudomonadota</taxon>
        <taxon>Betaproteobacteria</taxon>
        <taxon>Burkholderiales</taxon>
        <taxon>Sphaerotilaceae</taxon>
        <taxon>Aquariibacter</taxon>
    </lineage>
</organism>
<evidence type="ECO:0000259" key="5">
    <source>
        <dbReference type="PROSITE" id="PS50072"/>
    </source>
</evidence>
<dbReference type="PROSITE" id="PS00170">
    <property type="entry name" value="CSA_PPIASE_1"/>
    <property type="match status" value="1"/>
</dbReference>
<gene>
    <name evidence="6" type="ORF">H4F90_05145</name>
</gene>